<protein>
    <submittedName>
        <fullName evidence="1">Uncharacterized protein</fullName>
    </submittedName>
</protein>
<name>A0A9E8GAC9_9CAUD</name>
<dbReference type="EMBL" id="OP491958">
    <property type="protein sequence ID" value="UZV39684.1"/>
    <property type="molecule type" value="Genomic_DNA"/>
</dbReference>
<accession>A0A9E8GAC9</accession>
<keyword evidence="2" id="KW-1185">Reference proteome</keyword>
<evidence type="ECO:0000313" key="1">
    <source>
        <dbReference type="EMBL" id="UZV39684.1"/>
    </source>
</evidence>
<evidence type="ECO:0000313" key="2">
    <source>
        <dbReference type="Proteomes" id="UP001163735"/>
    </source>
</evidence>
<sequence length="99" mass="11138">MQGVEYGNSRHSFSFNVYFSCHLPLVVKMDIKIIRVRNPNCFFCSGKGEYRHIVDHDEDGAVWEDATCGCGYDKVLVDGKELTSLLTTLGYGIELPENS</sequence>
<gene>
    <name evidence="1" type="ORF">APT65_00081</name>
</gene>
<organism evidence="1 2">
    <name type="scientific">Aeromonas phage APT65</name>
    <dbReference type="NCBI Taxonomy" id="2982914"/>
    <lineage>
        <taxon>Viruses</taxon>
        <taxon>Duplodnaviria</taxon>
        <taxon>Heunggongvirae</taxon>
        <taxon>Uroviricota</taxon>
        <taxon>Caudoviricetes</taxon>
        <taxon>Aquaneticvirus</taxon>
        <taxon>Aquaneticvirus ApT65</taxon>
    </lineage>
</organism>
<proteinExistence type="predicted"/>
<dbReference type="Proteomes" id="UP001163735">
    <property type="component" value="Segment"/>
</dbReference>
<reference evidence="1" key="1">
    <citation type="submission" date="2022-09" db="EMBL/GenBank/DDBJ databases">
        <authorList>
            <person name="Cebeci A."/>
            <person name="Ture M."/>
            <person name="Alemdag M."/>
            <person name="Altinok I."/>
        </authorList>
    </citation>
    <scope>NUCLEOTIDE SEQUENCE</scope>
</reference>